<keyword evidence="4" id="KW-1185">Reference proteome</keyword>
<dbReference type="AlphaFoldDB" id="A0A498HDH0"/>
<sequence length="356" mass="40345">MEREKERVSLEGGRVILVPYMNEHVPKYHELMKDPALLQATGSEPLTLDQEYKMQLAWTQDPNSTLFLSLTCHTFIVLDKQLVVEEFSHGEPHVEAMIGDVNLYMNDLDDPHMGEIEIMIAEPKRYLPLLSPDGEAEVLALVPIWESALMMMAFAIENLGIHIFRAKIGDQNGASLSLFRKLGFEETSHGEIFKEVSGIISMESAYVTLDLHVTKNKHEELLQMGSFIRLKLESKRSCLHSAVVTGYQCCMNCFSPVTTVQRPMMAFRSLSSSASKIGCFWWIECSSNEGGVVVPERSLQEPKIQLVEKVQSERVLVSAGTSNQKKIEKIEKIENYKRKINKKFLQLFPWITGYGA</sequence>
<evidence type="ECO:0000256" key="2">
    <source>
        <dbReference type="ARBA" id="ARBA00023315"/>
    </source>
</evidence>
<dbReference type="SUPFAM" id="SSF55729">
    <property type="entry name" value="Acyl-CoA N-acyltransferases (Nat)"/>
    <property type="match status" value="2"/>
</dbReference>
<evidence type="ECO:0000313" key="4">
    <source>
        <dbReference type="Proteomes" id="UP000290289"/>
    </source>
</evidence>
<dbReference type="EMBL" id="RDQH01000343">
    <property type="protein sequence ID" value="RXH67922.1"/>
    <property type="molecule type" value="Genomic_DNA"/>
</dbReference>
<protein>
    <submittedName>
        <fullName evidence="3">Uncharacterized protein</fullName>
    </submittedName>
</protein>
<name>A0A498HDH0_MALDO</name>
<accession>A0A498HDH0</accession>
<evidence type="ECO:0000313" key="3">
    <source>
        <dbReference type="EMBL" id="RXH67922.1"/>
    </source>
</evidence>
<comment type="caution">
    <text evidence="3">The sequence shown here is derived from an EMBL/GenBank/DDBJ whole genome shotgun (WGS) entry which is preliminary data.</text>
</comment>
<dbReference type="Proteomes" id="UP000290289">
    <property type="component" value="Chromosome 17"/>
</dbReference>
<reference evidence="3 4" key="1">
    <citation type="submission" date="2018-10" db="EMBL/GenBank/DDBJ databases">
        <title>A high-quality apple genome assembly.</title>
        <authorList>
            <person name="Hu J."/>
        </authorList>
    </citation>
    <scope>NUCLEOTIDE SEQUENCE [LARGE SCALE GENOMIC DNA]</scope>
    <source>
        <strain evidence="4">cv. HFTH1</strain>
        <tissue evidence="3">Young leaf</tissue>
    </source>
</reference>
<dbReference type="GO" id="GO:0008080">
    <property type="term" value="F:N-acetyltransferase activity"/>
    <property type="evidence" value="ECO:0007669"/>
    <property type="project" value="InterPro"/>
</dbReference>
<keyword evidence="2" id="KW-0012">Acyltransferase</keyword>
<organism evidence="3 4">
    <name type="scientific">Malus domestica</name>
    <name type="common">Apple</name>
    <name type="synonym">Pyrus malus</name>
    <dbReference type="NCBI Taxonomy" id="3750"/>
    <lineage>
        <taxon>Eukaryota</taxon>
        <taxon>Viridiplantae</taxon>
        <taxon>Streptophyta</taxon>
        <taxon>Embryophyta</taxon>
        <taxon>Tracheophyta</taxon>
        <taxon>Spermatophyta</taxon>
        <taxon>Magnoliopsida</taxon>
        <taxon>eudicotyledons</taxon>
        <taxon>Gunneridae</taxon>
        <taxon>Pentapetalae</taxon>
        <taxon>rosids</taxon>
        <taxon>fabids</taxon>
        <taxon>Rosales</taxon>
        <taxon>Rosaceae</taxon>
        <taxon>Amygdaloideae</taxon>
        <taxon>Maleae</taxon>
        <taxon>Malus</taxon>
    </lineage>
</organism>
<dbReference type="PANTHER" id="PTHR13256:SF16">
    <property type="entry name" value="ALPHA_BETA-TUBULIN-N-ACETYLTRANSFERASE 9"/>
    <property type="match status" value="1"/>
</dbReference>
<keyword evidence="1" id="KW-0808">Transferase</keyword>
<evidence type="ECO:0000256" key="1">
    <source>
        <dbReference type="ARBA" id="ARBA00022679"/>
    </source>
</evidence>
<dbReference type="InterPro" id="IPR039135">
    <property type="entry name" value="NAT9-like"/>
</dbReference>
<dbReference type="Gene3D" id="3.40.630.30">
    <property type="match status" value="1"/>
</dbReference>
<proteinExistence type="predicted"/>
<dbReference type="STRING" id="3750.A0A498HDH0"/>
<dbReference type="InterPro" id="IPR016181">
    <property type="entry name" value="Acyl_CoA_acyltransferase"/>
</dbReference>
<gene>
    <name evidence="3" type="ORF">DVH24_028069</name>
</gene>
<dbReference type="PANTHER" id="PTHR13256">
    <property type="entry name" value="N-ACETYLTRANSFERASE 9"/>
    <property type="match status" value="1"/>
</dbReference>